<dbReference type="SUPFAM" id="SSF55961">
    <property type="entry name" value="Bet v1-like"/>
    <property type="match status" value="1"/>
</dbReference>
<gene>
    <name evidence="1" type="ORF">BJ993_003999</name>
    <name evidence="2" type="ORF">CFH99_10590</name>
</gene>
<evidence type="ECO:0000313" key="2">
    <source>
        <dbReference type="EMBL" id="QSR26073.1"/>
    </source>
</evidence>
<dbReference type="InterPro" id="IPR023393">
    <property type="entry name" value="START-like_dom_sf"/>
</dbReference>
<dbReference type="Proteomes" id="UP000562045">
    <property type="component" value="Unassembled WGS sequence"/>
</dbReference>
<dbReference type="Proteomes" id="UP000662818">
    <property type="component" value="Chromosome"/>
</dbReference>
<proteinExistence type="predicted"/>
<dbReference type="CDD" id="cd07812">
    <property type="entry name" value="SRPBCC"/>
    <property type="match status" value="1"/>
</dbReference>
<evidence type="ECO:0000313" key="3">
    <source>
        <dbReference type="Proteomes" id="UP000562045"/>
    </source>
</evidence>
<sequence length="161" mass="17716">MAGHIIHVHTTIPAPPEQVWDVITDVAHADQVLRSVSDTEVLTEGAYGVGTAWREKRTLFGHHGPEQLHVVEAEAPVRTVVEAEVGDDVIRTAYRLTPAGPDRHSTRLAMTTTVEMSHRSAMSRAMWAVFGGFSYDHSRKVLEHDLEDIEAEACRRATAAG</sequence>
<dbReference type="Gene3D" id="3.30.530.20">
    <property type="match status" value="1"/>
</dbReference>
<dbReference type="RefSeq" id="WP_051931775.1">
    <property type="nucleotide sequence ID" value="NZ_CP022295.1"/>
</dbReference>
<dbReference type="EMBL" id="JACBZM010000001">
    <property type="protein sequence ID" value="NYI46919.1"/>
    <property type="molecule type" value="Genomic_DNA"/>
</dbReference>
<dbReference type="EMBL" id="CP022295">
    <property type="protein sequence ID" value="QSR26073.1"/>
    <property type="molecule type" value="Genomic_DNA"/>
</dbReference>
<evidence type="ECO:0000313" key="4">
    <source>
        <dbReference type="Proteomes" id="UP000662818"/>
    </source>
</evidence>
<evidence type="ECO:0000313" key="1">
    <source>
        <dbReference type="EMBL" id="NYI46919.1"/>
    </source>
</evidence>
<reference evidence="2 4" key="1">
    <citation type="submission" date="2017-06" db="EMBL/GenBank/DDBJ databases">
        <title>Complete Genome Sequence of the Soil Carbazole-Degrading Bacterium Nocardioides aromaticivorans IC177.</title>
        <authorList>
            <person name="Vejarano F."/>
            <person name="Suzuki-Minakuchi C."/>
            <person name="Ohtsubo Y."/>
            <person name="Tsuda M."/>
            <person name="Okada K."/>
            <person name="Nojiri H."/>
        </authorList>
    </citation>
    <scope>NUCLEOTIDE SEQUENCE [LARGE SCALE GENOMIC DNA]</scope>
    <source>
        <strain evidence="2 4">IC177</strain>
    </source>
</reference>
<dbReference type="Pfam" id="PF10604">
    <property type="entry name" value="Polyketide_cyc2"/>
    <property type="match status" value="1"/>
</dbReference>
<dbReference type="AlphaFoldDB" id="A0A7Z0CN11"/>
<accession>A0A7Z0CN11</accession>
<organism evidence="1 3">
    <name type="scientific">Nocardioides aromaticivorans</name>
    <dbReference type="NCBI Taxonomy" id="200618"/>
    <lineage>
        <taxon>Bacteria</taxon>
        <taxon>Bacillati</taxon>
        <taxon>Actinomycetota</taxon>
        <taxon>Actinomycetes</taxon>
        <taxon>Propionibacteriales</taxon>
        <taxon>Nocardioidaceae</taxon>
        <taxon>Nocardioides</taxon>
    </lineage>
</organism>
<keyword evidence="4" id="KW-1185">Reference proteome</keyword>
<reference evidence="1 3" key="2">
    <citation type="submission" date="2020-07" db="EMBL/GenBank/DDBJ databases">
        <title>Sequencing the genomes of 1000 actinobacteria strains.</title>
        <authorList>
            <person name="Klenk H.-P."/>
        </authorList>
    </citation>
    <scope>NUCLEOTIDE SEQUENCE [LARGE SCALE GENOMIC DNA]</scope>
    <source>
        <strain evidence="1 3">DSM 15131</strain>
    </source>
</reference>
<name>A0A7Z0CN11_9ACTN</name>
<protein>
    <submittedName>
        <fullName evidence="2">SRPBCC family protein</fullName>
    </submittedName>
    <submittedName>
        <fullName evidence="1">Uncharacterized protein YndB with AHSA1/START domain</fullName>
    </submittedName>
</protein>
<dbReference type="InterPro" id="IPR019587">
    <property type="entry name" value="Polyketide_cyclase/dehydratase"/>
</dbReference>